<dbReference type="SUPFAM" id="SSF48498">
    <property type="entry name" value="Tetracyclin repressor-like, C-terminal domain"/>
    <property type="match status" value="1"/>
</dbReference>
<keyword evidence="1" id="KW-0805">Transcription regulation</keyword>
<protein>
    <recommendedName>
        <fullName evidence="3">Tetracyclin repressor-like C-terminal domain-containing protein</fullName>
    </recommendedName>
</protein>
<feature type="domain" description="Tetracyclin repressor-like C-terminal" evidence="3">
    <location>
        <begin position="52"/>
        <end position="149"/>
    </location>
</feature>
<evidence type="ECO:0000313" key="5">
    <source>
        <dbReference type="Proteomes" id="UP001501594"/>
    </source>
</evidence>
<evidence type="ECO:0000256" key="1">
    <source>
        <dbReference type="ARBA" id="ARBA00023015"/>
    </source>
</evidence>
<dbReference type="Proteomes" id="UP001501594">
    <property type="component" value="Unassembled WGS sequence"/>
</dbReference>
<organism evidence="4 5">
    <name type="scientific">Frondihabitans peucedani</name>
    <dbReference type="NCBI Taxonomy" id="598626"/>
    <lineage>
        <taxon>Bacteria</taxon>
        <taxon>Bacillati</taxon>
        <taxon>Actinomycetota</taxon>
        <taxon>Actinomycetes</taxon>
        <taxon>Micrococcales</taxon>
        <taxon>Microbacteriaceae</taxon>
        <taxon>Frondihabitans</taxon>
    </lineage>
</organism>
<gene>
    <name evidence="4" type="ORF">GCM10022256_16240</name>
</gene>
<reference evidence="5" key="1">
    <citation type="journal article" date="2019" name="Int. J. Syst. Evol. Microbiol.">
        <title>The Global Catalogue of Microorganisms (GCM) 10K type strain sequencing project: providing services to taxonomists for standard genome sequencing and annotation.</title>
        <authorList>
            <consortium name="The Broad Institute Genomics Platform"/>
            <consortium name="The Broad Institute Genome Sequencing Center for Infectious Disease"/>
            <person name="Wu L."/>
            <person name="Ma J."/>
        </authorList>
    </citation>
    <scope>NUCLEOTIDE SEQUENCE [LARGE SCALE GENOMIC DNA]</scope>
    <source>
        <strain evidence="5">JCM 17442</strain>
    </source>
</reference>
<sequence>MEATGLGRGSLYAAFGGKHQMYLEALDRYCLDYEESLDDALGGSDEGAYGRLQAYLANPEHCALQAGEYLVCMAGRSAMELGSCDVDVTSRVDRNFTVLESALREAIEAAQRAGDFDRDADAGDAATVILVLLKGIDIVARTGRSPEDLRPLVGAVMDRFATHRLAFA</sequence>
<dbReference type="SUPFAM" id="SSF46689">
    <property type="entry name" value="Homeodomain-like"/>
    <property type="match status" value="1"/>
</dbReference>
<keyword evidence="2" id="KW-0804">Transcription</keyword>
<dbReference type="Pfam" id="PF16925">
    <property type="entry name" value="TetR_C_13"/>
    <property type="match status" value="1"/>
</dbReference>
<dbReference type="PANTHER" id="PTHR47506:SF1">
    <property type="entry name" value="HTH-TYPE TRANSCRIPTIONAL REGULATOR YJDC"/>
    <property type="match status" value="1"/>
</dbReference>
<dbReference type="EMBL" id="BAABAU010000001">
    <property type="protein sequence ID" value="GAA4266012.1"/>
    <property type="molecule type" value="Genomic_DNA"/>
</dbReference>
<evidence type="ECO:0000259" key="3">
    <source>
        <dbReference type="Pfam" id="PF16925"/>
    </source>
</evidence>
<dbReference type="InterPro" id="IPR036271">
    <property type="entry name" value="Tet_transcr_reg_TetR-rel_C_sf"/>
</dbReference>
<dbReference type="InterPro" id="IPR009057">
    <property type="entry name" value="Homeodomain-like_sf"/>
</dbReference>
<dbReference type="Gene3D" id="1.10.10.60">
    <property type="entry name" value="Homeodomain-like"/>
    <property type="match status" value="1"/>
</dbReference>
<accession>A0ABP8E1C5</accession>
<dbReference type="Gene3D" id="1.10.357.10">
    <property type="entry name" value="Tetracycline Repressor, domain 2"/>
    <property type="match status" value="1"/>
</dbReference>
<keyword evidence="5" id="KW-1185">Reference proteome</keyword>
<evidence type="ECO:0000313" key="4">
    <source>
        <dbReference type="EMBL" id="GAA4266012.1"/>
    </source>
</evidence>
<dbReference type="PANTHER" id="PTHR47506">
    <property type="entry name" value="TRANSCRIPTIONAL REGULATORY PROTEIN"/>
    <property type="match status" value="1"/>
</dbReference>
<comment type="caution">
    <text evidence="4">The sequence shown here is derived from an EMBL/GenBank/DDBJ whole genome shotgun (WGS) entry which is preliminary data.</text>
</comment>
<dbReference type="InterPro" id="IPR011075">
    <property type="entry name" value="TetR_C"/>
</dbReference>
<name>A0ABP8E1C5_9MICO</name>
<evidence type="ECO:0000256" key="2">
    <source>
        <dbReference type="ARBA" id="ARBA00023163"/>
    </source>
</evidence>
<proteinExistence type="predicted"/>